<keyword evidence="3" id="KW-0472">Membrane</keyword>
<evidence type="ECO:0000256" key="3">
    <source>
        <dbReference type="SAM" id="Phobius"/>
    </source>
</evidence>
<dbReference type="EMBL" id="JAHRGL010000045">
    <property type="protein sequence ID" value="MBV2134001.1"/>
    <property type="molecule type" value="Genomic_DNA"/>
</dbReference>
<gene>
    <name evidence="4" type="primary">zorA</name>
    <name evidence="4" type="ORF">KRX52_14565</name>
</gene>
<comment type="caution">
    <text evidence="4">The sequence shown here is derived from an EMBL/GenBank/DDBJ whole genome shotgun (WGS) entry which is preliminary data.</text>
</comment>
<keyword evidence="1" id="KW-0175">Coiled coil</keyword>
<feature type="transmembrane region" description="Helical" evidence="3">
    <location>
        <begin position="34"/>
        <end position="54"/>
    </location>
</feature>
<name>A0ABS6MYV7_9GAMM</name>
<feature type="coiled-coil region" evidence="1">
    <location>
        <begin position="520"/>
        <end position="554"/>
    </location>
</feature>
<protein>
    <submittedName>
        <fullName evidence="4">Anti-phage defense ZorAB system ZorA</fullName>
    </submittedName>
</protein>
<evidence type="ECO:0000313" key="5">
    <source>
        <dbReference type="Proteomes" id="UP000813068"/>
    </source>
</evidence>
<organism evidence="4 5">
    <name type="scientific">Geopseudomonas aromaticivorans</name>
    <dbReference type="NCBI Taxonomy" id="2849492"/>
    <lineage>
        <taxon>Bacteria</taxon>
        <taxon>Pseudomonadati</taxon>
        <taxon>Pseudomonadota</taxon>
        <taxon>Gammaproteobacteria</taxon>
        <taxon>Pseudomonadales</taxon>
        <taxon>Pseudomonadaceae</taxon>
        <taxon>Geopseudomonas</taxon>
    </lineage>
</organism>
<dbReference type="Proteomes" id="UP000813068">
    <property type="component" value="Unassembled WGS sequence"/>
</dbReference>
<reference evidence="4 5" key="1">
    <citation type="submission" date="2021-06" db="EMBL/GenBank/DDBJ databases">
        <title>Differences between aerobic and microaerobic xylene degrading microbial communities.</title>
        <authorList>
            <person name="Banerjee S."/>
            <person name="Tancsics A."/>
        </authorList>
    </citation>
    <scope>NUCLEOTIDE SEQUENCE [LARGE SCALE GENOMIC DNA]</scope>
    <source>
        <strain evidence="4 5">MAP12</strain>
    </source>
</reference>
<keyword evidence="3" id="KW-0812">Transmembrane</keyword>
<keyword evidence="5" id="KW-1185">Reference proteome</keyword>
<feature type="region of interest" description="Disordered" evidence="2">
    <location>
        <begin position="441"/>
        <end position="468"/>
    </location>
</feature>
<evidence type="ECO:0000256" key="2">
    <source>
        <dbReference type="SAM" id="MobiDB-lite"/>
    </source>
</evidence>
<sequence>MPGRLLFNTLDAEHFFNARTLASGLSGSRFLGSLPGLLVGLGVLATFVGLTIGLSKLKLDSSGGVEQLREGISVMIQGAAVAFMASVWGVGFSLVLNLIEKLTERWALGRIQNLQHHIDSVYPLIPAEQSLVHIADHSRESKEALQELHERIGDRLQESLNGMSEGMQLAITNALDNVMAPAIQTLVNSASQQSSEVLEKLVSNFMSGMTSAGREQGHLMQQAASDVHAAVGSMSERINQLAQTLDEQQSRQFSSAEQQRERFEAQLERITSVADHRQQQMEQRFGDLMGGLGGQLDSQLGAAHRRDEERQAMFERLLVETRTSQADLLERFAASTREQMQTMGEASNQRHDNLDKVFSRLMMTLNSQLDAQMNTAEQREQARAAHHQAQQTAVLNQQKQLLDSLGETGQKQIAAIAETSAAQQRNLEDTVGKLLAALNSQMTSHGQQAEEREQARSARHQAQQAAALDQQKQLLDSLGQTGQQQITAIAETSVAQQRNLEDTVGKLLATLNEQMSSHGQQAETREKERQQRLNEQLETMAAQQQQLLAEIARAVQATQLQSLQMADQHRQLMADLQQTSAAAAQSSKHMSNSASQLGVLAVNVQRAAELLGQRLEQVTLRIEEAGSQNAALAGQLQTQAGTLQQLQKALLESAQRFEQAASEARNGFGEMRSHQQEFLTGVRGEFADSTVIWPPIP</sequence>
<feature type="transmembrane region" description="Helical" evidence="3">
    <location>
        <begin position="74"/>
        <end position="96"/>
    </location>
</feature>
<evidence type="ECO:0000256" key="1">
    <source>
        <dbReference type="SAM" id="Coils"/>
    </source>
</evidence>
<accession>A0ABS6MYV7</accession>
<dbReference type="RefSeq" id="WP_217682449.1">
    <property type="nucleotide sequence ID" value="NZ_JAHRGL010000045.1"/>
</dbReference>
<keyword evidence="3" id="KW-1133">Transmembrane helix</keyword>
<proteinExistence type="predicted"/>
<feature type="coiled-coil region" evidence="1">
    <location>
        <begin position="231"/>
        <end position="273"/>
    </location>
</feature>
<dbReference type="NCBIfam" id="NF033915">
    <property type="entry name" value="antiphage_ZorA_2"/>
    <property type="match status" value="1"/>
</dbReference>
<evidence type="ECO:0000313" key="4">
    <source>
        <dbReference type="EMBL" id="MBV2134001.1"/>
    </source>
</evidence>